<keyword evidence="2" id="KW-0614">Plasmid</keyword>
<accession>A0AB72UJY1</accession>
<evidence type="ECO:0000313" key="3">
    <source>
        <dbReference type="Proteomes" id="UP000007127"/>
    </source>
</evidence>
<geneLocation type="plasmid" evidence="3"/>
<dbReference type="AlphaFoldDB" id="A0AB72UJY1"/>
<dbReference type="Pfam" id="PF22653">
    <property type="entry name" value="DUF7007"/>
    <property type="match status" value="1"/>
</dbReference>
<dbReference type="KEGG" id="txi:TH3_21738"/>
<dbReference type="EMBL" id="CP004389">
    <property type="protein sequence ID" value="AJD54420.1"/>
    <property type="molecule type" value="Genomic_DNA"/>
</dbReference>
<dbReference type="GeneID" id="31929985"/>
<evidence type="ECO:0000259" key="1">
    <source>
        <dbReference type="Pfam" id="PF22653"/>
    </source>
</evidence>
<dbReference type="Proteomes" id="UP000007127">
    <property type="component" value="Plasmid"/>
</dbReference>
<sequence>MEYYADSSDAWTPLPEVAGNGARKSNVIGYARDFGDYGHVIVSAKPDASGRYSVRHADPGSDDYVVINEASGLTPEAGMSQVTEWANHSIEFIKLGRRSVLEKFNTPWGPVSHAIHYGEGIRRVFAIKGSGYELSDELLRRLPSFVRDMGVGEDGRWFPDDSTANLICFALPEFFTSLEIKVAGKTSFPDHNIDAGIDMKDECPSFS</sequence>
<proteinExistence type="predicted"/>
<dbReference type="InterPro" id="IPR054276">
    <property type="entry name" value="DUF7007"/>
</dbReference>
<organism evidence="2 3">
    <name type="scientific">Thalassospira xiamenensis M-5 = DSM 17429</name>
    <dbReference type="NCBI Taxonomy" id="1123366"/>
    <lineage>
        <taxon>Bacteria</taxon>
        <taxon>Pseudomonadati</taxon>
        <taxon>Pseudomonadota</taxon>
        <taxon>Alphaproteobacteria</taxon>
        <taxon>Rhodospirillales</taxon>
        <taxon>Thalassospiraceae</taxon>
        <taxon>Thalassospira</taxon>
    </lineage>
</organism>
<dbReference type="RefSeq" id="WP_007091018.1">
    <property type="nucleotide sequence ID" value="NZ_CP004389.1"/>
</dbReference>
<feature type="domain" description="DUF7007" evidence="1">
    <location>
        <begin position="104"/>
        <end position="186"/>
    </location>
</feature>
<name>A0AB72UJY1_9PROT</name>
<protein>
    <recommendedName>
        <fullName evidence="1">DUF7007 domain-containing protein</fullName>
    </recommendedName>
</protein>
<gene>
    <name evidence="2" type="ORF">TH3_21738</name>
</gene>
<evidence type="ECO:0000313" key="2">
    <source>
        <dbReference type="EMBL" id="AJD54420.1"/>
    </source>
</evidence>
<reference evidence="2 3" key="1">
    <citation type="journal article" date="2012" name="J. Bacteriol.">
        <title>Genome sequence of Thalassospira xiamenensis type strain M-5.</title>
        <authorList>
            <person name="Lai Q."/>
            <person name="Shao Z."/>
        </authorList>
    </citation>
    <scope>NUCLEOTIDE SEQUENCE [LARGE SCALE GENOMIC DNA]</scope>
    <source>
        <strain evidence="2 3">M-5</strain>
    </source>
</reference>